<organism evidence="2 3">
    <name type="scientific">Thlaspi arvense</name>
    <name type="common">Field penny-cress</name>
    <dbReference type="NCBI Taxonomy" id="13288"/>
    <lineage>
        <taxon>Eukaryota</taxon>
        <taxon>Viridiplantae</taxon>
        <taxon>Streptophyta</taxon>
        <taxon>Embryophyta</taxon>
        <taxon>Tracheophyta</taxon>
        <taxon>Spermatophyta</taxon>
        <taxon>Magnoliopsida</taxon>
        <taxon>eudicotyledons</taxon>
        <taxon>Gunneridae</taxon>
        <taxon>Pentapetalae</taxon>
        <taxon>rosids</taxon>
        <taxon>malvids</taxon>
        <taxon>Brassicales</taxon>
        <taxon>Brassicaceae</taxon>
        <taxon>Thlaspideae</taxon>
        <taxon>Thlaspi</taxon>
    </lineage>
</organism>
<evidence type="ECO:0000313" key="2">
    <source>
        <dbReference type="EMBL" id="CAH2070653.1"/>
    </source>
</evidence>
<sequence length="114" mass="13389">MVEHANNTISIFLEKVAKQEKEIKHRHVMKKTEISQDTSDEEVLIPEFLMAEPTIEEEDMQSDGGNVSEDRREPGRHQPPLDWNPRNHTESHQGFSFDNTSPFKWEDKIYEMHA</sequence>
<dbReference type="AlphaFoldDB" id="A0AAU9STT5"/>
<feature type="compositionally biased region" description="Polar residues" evidence="1">
    <location>
        <begin position="92"/>
        <end position="101"/>
    </location>
</feature>
<dbReference type="EMBL" id="OU466862">
    <property type="protein sequence ID" value="CAH2070653.1"/>
    <property type="molecule type" value="Genomic_DNA"/>
</dbReference>
<accession>A0AAU9STT5</accession>
<evidence type="ECO:0000256" key="1">
    <source>
        <dbReference type="SAM" id="MobiDB-lite"/>
    </source>
</evidence>
<dbReference type="Proteomes" id="UP000836841">
    <property type="component" value="Chromosome 6"/>
</dbReference>
<proteinExistence type="predicted"/>
<feature type="region of interest" description="Disordered" evidence="1">
    <location>
        <begin position="52"/>
        <end position="101"/>
    </location>
</feature>
<gene>
    <name evidence="2" type="ORF">TAV2_LOCUS21319</name>
</gene>
<name>A0AAU9STT5_THLAR</name>
<protein>
    <submittedName>
        <fullName evidence="2">Uncharacterized protein</fullName>
    </submittedName>
</protein>
<keyword evidence="3" id="KW-1185">Reference proteome</keyword>
<reference evidence="2 3" key="1">
    <citation type="submission" date="2022-03" db="EMBL/GenBank/DDBJ databases">
        <authorList>
            <person name="Nunn A."/>
            <person name="Chopra R."/>
            <person name="Nunn A."/>
            <person name="Contreras Garrido A."/>
        </authorList>
    </citation>
    <scope>NUCLEOTIDE SEQUENCE [LARGE SCALE GENOMIC DNA]</scope>
</reference>
<evidence type="ECO:0000313" key="3">
    <source>
        <dbReference type="Proteomes" id="UP000836841"/>
    </source>
</evidence>